<evidence type="ECO:0000256" key="1">
    <source>
        <dbReference type="SAM" id="Phobius"/>
    </source>
</evidence>
<gene>
    <name evidence="2" type="ORF">FSB73_17065</name>
</gene>
<dbReference type="KEGG" id="agi:FSB73_17065"/>
<evidence type="ECO:0000313" key="2">
    <source>
        <dbReference type="EMBL" id="QEC73136.1"/>
    </source>
</evidence>
<feature type="transmembrane region" description="Helical" evidence="1">
    <location>
        <begin position="96"/>
        <end position="118"/>
    </location>
</feature>
<feature type="transmembrane region" description="Helical" evidence="1">
    <location>
        <begin position="69"/>
        <end position="89"/>
    </location>
</feature>
<protein>
    <submittedName>
        <fullName evidence="2">Uncharacterized protein</fullName>
    </submittedName>
</protein>
<keyword evidence="1" id="KW-0812">Transmembrane</keyword>
<sequence>MKYLKFIFKRNNSSLWKSLPLYIKAFALYFIVLDLAFLIYAVGSVYGLVPAIKYITIYGLYTTSLCSGYGLIILTLYSFKAIVACSLLLGKKDTYLLGFIDGSLGIIFWSYATLLPIFAEHFNGPHILSFEILLLIPYNIYMGKSLFNNAQNPKTF</sequence>
<keyword evidence="3" id="KW-1185">Reference proteome</keyword>
<dbReference type="RefSeq" id="WP_146784935.1">
    <property type="nucleotide sequence ID" value="NZ_CP042434.1"/>
</dbReference>
<name>A0A5B8VR01_9BACT</name>
<organism evidence="2 3">
    <name type="scientific">Arachidicoccus ginsenosidivorans</name>
    <dbReference type="NCBI Taxonomy" id="496057"/>
    <lineage>
        <taxon>Bacteria</taxon>
        <taxon>Pseudomonadati</taxon>
        <taxon>Bacteroidota</taxon>
        <taxon>Chitinophagia</taxon>
        <taxon>Chitinophagales</taxon>
        <taxon>Chitinophagaceae</taxon>
        <taxon>Arachidicoccus</taxon>
    </lineage>
</organism>
<proteinExistence type="predicted"/>
<keyword evidence="1" id="KW-1133">Transmembrane helix</keyword>
<evidence type="ECO:0000313" key="3">
    <source>
        <dbReference type="Proteomes" id="UP000321291"/>
    </source>
</evidence>
<dbReference type="EMBL" id="CP042434">
    <property type="protein sequence ID" value="QEC73136.1"/>
    <property type="molecule type" value="Genomic_DNA"/>
</dbReference>
<feature type="transmembrane region" description="Helical" evidence="1">
    <location>
        <begin position="21"/>
        <end position="49"/>
    </location>
</feature>
<reference evidence="2 3" key="1">
    <citation type="journal article" date="2017" name="Int. J. Syst. Evol. Microbiol.">
        <title>Arachidicoccus ginsenosidivorans sp. nov., with ginsenoside-converting activity isolated from ginseng cultivating soil.</title>
        <authorList>
            <person name="Siddiqi M.Z."/>
            <person name="Aslam Z."/>
            <person name="Im W.T."/>
        </authorList>
    </citation>
    <scope>NUCLEOTIDE SEQUENCE [LARGE SCALE GENOMIC DNA]</scope>
    <source>
        <strain evidence="2 3">Gsoil 809</strain>
    </source>
</reference>
<dbReference type="Proteomes" id="UP000321291">
    <property type="component" value="Chromosome"/>
</dbReference>
<dbReference type="AlphaFoldDB" id="A0A5B8VR01"/>
<accession>A0A5B8VR01</accession>
<feature type="transmembrane region" description="Helical" evidence="1">
    <location>
        <begin position="124"/>
        <end position="141"/>
    </location>
</feature>
<keyword evidence="1" id="KW-0472">Membrane</keyword>